<keyword evidence="3" id="KW-1185">Reference proteome</keyword>
<accession>A0A975BSV9</accession>
<organism evidence="2 3">
    <name type="scientific">Desulfonema magnum</name>
    <dbReference type="NCBI Taxonomy" id="45655"/>
    <lineage>
        <taxon>Bacteria</taxon>
        <taxon>Pseudomonadati</taxon>
        <taxon>Thermodesulfobacteriota</taxon>
        <taxon>Desulfobacteria</taxon>
        <taxon>Desulfobacterales</taxon>
        <taxon>Desulfococcaceae</taxon>
        <taxon>Desulfonema</taxon>
    </lineage>
</organism>
<gene>
    <name evidence="2" type="ORF">dnm_070740</name>
</gene>
<keyword evidence="1" id="KW-1133">Transmembrane helix</keyword>
<evidence type="ECO:0000256" key="1">
    <source>
        <dbReference type="SAM" id="Phobius"/>
    </source>
</evidence>
<dbReference type="EMBL" id="CP061800">
    <property type="protein sequence ID" value="QTA91010.1"/>
    <property type="molecule type" value="Genomic_DNA"/>
</dbReference>
<dbReference type="KEGG" id="dmm:dnm_070740"/>
<evidence type="ECO:0000313" key="3">
    <source>
        <dbReference type="Proteomes" id="UP000663722"/>
    </source>
</evidence>
<dbReference type="Pfam" id="PF12725">
    <property type="entry name" value="DUF3810"/>
    <property type="match status" value="1"/>
</dbReference>
<name>A0A975BSV9_9BACT</name>
<reference evidence="2" key="1">
    <citation type="journal article" date="2021" name="Microb. Physiol.">
        <title>Proteogenomic Insights into the Physiology of Marine, Sulfate-Reducing, Filamentous Desulfonema limicola and Desulfonema magnum.</title>
        <authorList>
            <person name="Schnaars V."/>
            <person name="Wohlbrand L."/>
            <person name="Scheve S."/>
            <person name="Hinrichs C."/>
            <person name="Reinhardt R."/>
            <person name="Rabus R."/>
        </authorList>
    </citation>
    <scope>NUCLEOTIDE SEQUENCE</scope>
    <source>
        <strain evidence="2">4be13</strain>
    </source>
</reference>
<keyword evidence="1" id="KW-0812">Transmembrane</keyword>
<dbReference type="AlphaFoldDB" id="A0A975BSV9"/>
<feature type="transmembrane region" description="Helical" evidence="1">
    <location>
        <begin position="83"/>
        <end position="104"/>
    </location>
</feature>
<keyword evidence="1" id="KW-0472">Membrane</keyword>
<protein>
    <submittedName>
        <fullName evidence="2">DUF3810</fullName>
    </submittedName>
</protein>
<proteinExistence type="predicted"/>
<feature type="transmembrane region" description="Helical" evidence="1">
    <location>
        <begin position="116"/>
        <end position="137"/>
    </location>
</feature>
<dbReference type="InterPro" id="IPR024294">
    <property type="entry name" value="DUF3810"/>
</dbReference>
<dbReference type="Proteomes" id="UP000663722">
    <property type="component" value="Chromosome"/>
</dbReference>
<feature type="transmembrane region" description="Helical" evidence="1">
    <location>
        <begin position="21"/>
        <end position="40"/>
    </location>
</feature>
<sequence length="393" mass="45992">MIKNSRIANMSNRKITARKKFSFRPWHFVFILMGTIIFLFRSYVKISPDKIEYGYSRPIYPYIADILSLPGQWIHSPYSASQLFLSLAFFAALVWFCYNFYVSYKKKIVLRLLLETMVHGIAIVAGVYFFFLTTWGVNYLRQPFFISLNQEAPTTLDRFDYEQLGYDMVFLLNTLHKPEIFPADIHDLWETDYAVDRALTKVIAMISPPQTPCFPQTKFLFGNEFLNACGISGFFLPVFMEPHINSDLLLWERPFVMAHEKAHFMGFASETDANFIAYLACLISESEFLRYSGALNALLALRHYIPLKKWQKLIQKNLAQSVQEDISARDERIRRNRKRYARVSDLSHKINDTYLKLNNQKLGIKSYQAALPHLTVWWKKNPPEFPLTKTDIF</sequence>
<evidence type="ECO:0000313" key="2">
    <source>
        <dbReference type="EMBL" id="QTA91010.1"/>
    </source>
</evidence>